<evidence type="ECO:0000313" key="2">
    <source>
        <dbReference type="EMBL" id="RDY07543.1"/>
    </source>
</evidence>
<accession>A0A371HXU2</accession>
<dbReference type="AlphaFoldDB" id="A0A371HXU2"/>
<organism evidence="2 3">
    <name type="scientific">Mucuna pruriens</name>
    <name type="common">Velvet bean</name>
    <name type="synonym">Dolichos pruriens</name>
    <dbReference type="NCBI Taxonomy" id="157652"/>
    <lineage>
        <taxon>Eukaryota</taxon>
        <taxon>Viridiplantae</taxon>
        <taxon>Streptophyta</taxon>
        <taxon>Embryophyta</taxon>
        <taxon>Tracheophyta</taxon>
        <taxon>Spermatophyta</taxon>
        <taxon>Magnoliopsida</taxon>
        <taxon>eudicotyledons</taxon>
        <taxon>Gunneridae</taxon>
        <taxon>Pentapetalae</taxon>
        <taxon>rosids</taxon>
        <taxon>fabids</taxon>
        <taxon>Fabales</taxon>
        <taxon>Fabaceae</taxon>
        <taxon>Papilionoideae</taxon>
        <taxon>50 kb inversion clade</taxon>
        <taxon>NPAAA clade</taxon>
        <taxon>indigoferoid/millettioid clade</taxon>
        <taxon>Phaseoleae</taxon>
        <taxon>Mucuna</taxon>
    </lineage>
</organism>
<keyword evidence="3" id="KW-1185">Reference proteome</keyword>
<protein>
    <submittedName>
        <fullName evidence="2">Uncharacterized protein</fullName>
    </submittedName>
</protein>
<reference evidence="2" key="1">
    <citation type="submission" date="2018-05" db="EMBL/GenBank/DDBJ databases">
        <title>Draft genome of Mucuna pruriens seed.</title>
        <authorList>
            <person name="Nnadi N.E."/>
            <person name="Vos R."/>
            <person name="Hasami M.H."/>
            <person name="Devisetty U.K."/>
            <person name="Aguiy J.C."/>
        </authorList>
    </citation>
    <scope>NUCLEOTIDE SEQUENCE [LARGE SCALE GENOMIC DNA]</scope>
    <source>
        <strain evidence="2">JCA_2017</strain>
    </source>
</reference>
<name>A0A371HXU2_MUCPR</name>
<comment type="caution">
    <text evidence="2">The sequence shown here is derived from an EMBL/GenBank/DDBJ whole genome shotgun (WGS) entry which is preliminary data.</text>
</comment>
<feature type="non-terminal residue" evidence="2">
    <location>
        <position position="1"/>
    </location>
</feature>
<sequence>MIPKVTILAILTMLIFTITPLCYHFSYSSLLKINKYKHPSSAYDGPETLPSKSLEQWHLADECMGGKEGKGKSDDEAYLT</sequence>
<feature type="transmembrane region" description="Helical" evidence="1">
    <location>
        <begin position="6"/>
        <end position="27"/>
    </location>
</feature>
<evidence type="ECO:0000313" key="3">
    <source>
        <dbReference type="Proteomes" id="UP000257109"/>
    </source>
</evidence>
<gene>
    <name evidence="2" type="ORF">CR513_08341</name>
</gene>
<dbReference type="Proteomes" id="UP000257109">
    <property type="component" value="Unassembled WGS sequence"/>
</dbReference>
<evidence type="ECO:0000256" key="1">
    <source>
        <dbReference type="SAM" id="Phobius"/>
    </source>
</evidence>
<keyword evidence="1" id="KW-1133">Transmembrane helix</keyword>
<proteinExistence type="predicted"/>
<keyword evidence="1" id="KW-0472">Membrane</keyword>
<dbReference type="EMBL" id="QJKJ01001445">
    <property type="protein sequence ID" value="RDY07543.1"/>
    <property type="molecule type" value="Genomic_DNA"/>
</dbReference>
<keyword evidence="1" id="KW-0812">Transmembrane</keyword>